<dbReference type="InterPro" id="IPR036791">
    <property type="entry name" value="Ribosomal_bL9_C_sf"/>
</dbReference>
<reference evidence="9 10" key="1">
    <citation type="journal article" date="2015" name="Nature">
        <title>rRNA introns, odd ribosomes, and small enigmatic genomes across a large radiation of phyla.</title>
        <authorList>
            <person name="Brown C.T."/>
            <person name="Hug L.A."/>
            <person name="Thomas B.C."/>
            <person name="Sharon I."/>
            <person name="Castelle C.J."/>
            <person name="Singh A."/>
            <person name="Wilkins M.J."/>
            <person name="Williams K.H."/>
            <person name="Banfield J.F."/>
        </authorList>
    </citation>
    <scope>NUCLEOTIDE SEQUENCE [LARGE SCALE GENOMIC DNA]</scope>
</reference>
<dbReference type="PANTHER" id="PTHR21368">
    <property type="entry name" value="50S RIBOSOMAL PROTEIN L9"/>
    <property type="match status" value="1"/>
</dbReference>
<dbReference type="Gene3D" id="3.10.430.100">
    <property type="entry name" value="Ribosomal protein L9, C-terminal domain"/>
    <property type="match status" value="1"/>
</dbReference>
<evidence type="ECO:0000256" key="2">
    <source>
        <dbReference type="ARBA" id="ARBA00022730"/>
    </source>
</evidence>
<dbReference type="EMBL" id="LCDO01000001">
    <property type="protein sequence ID" value="KKS57475.1"/>
    <property type="molecule type" value="Genomic_DNA"/>
</dbReference>
<dbReference type="PROSITE" id="PS00651">
    <property type="entry name" value="RIBOSOMAL_L9"/>
    <property type="match status" value="1"/>
</dbReference>
<dbReference type="GO" id="GO:0005840">
    <property type="term" value="C:ribosome"/>
    <property type="evidence" value="ECO:0007669"/>
    <property type="project" value="UniProtKB-KW"/>
</dbReference>
<dbReference type="NCBIfam" id="TIGR00158">
    <property type="entry name" value="L9"/>
    <property type="match status" value="1"/>
</dbReference>
<dbReference type="InterPro" id="IPR000244">
    <property type="entry name" value="Ribosomal_bL9"/>
</dbReference>
<dbReference type="InterPro" id="IPR036935">
    <property type="entry name" value="Ribosomal_bL9_N_sf"/>
</dbReference>
<evidence type="ECO:0000256" key="1">
    <source>
        <dbReference type="ARBA" id="ARBA00010605"/>
    </source>
</evidence>
<proteinExistence type="inferred from homology"/>
<sequence>MKVLLRQEVPGLGHKGEVKEVAEGYGRNFLLAQNKAVPATTENLRNWETEKNKVAHQIQNQKEILKKIAGRLQGLTLEFEEKTDDKGQLFGGISSAHLVATLSKIGLTIEKNQIVLDKAFKKVGKYPVKIKLGQGIAAEIKVIIKSQ</sequence>
<evidence type="ECO:0000313" key="9">
    <source>
        <dbReference type="EMBL" id="KKS57475.1"/>
    </source>
</evidence>
<protein>
    <recommendedName>
        <fullName evidence="6 7">Large ribosomal subunit protein bL9</fullName>
    </recommendedName>
</protein>
<dbReference type="HAMAP" id="MF_00503">
    <property type="entry name" value="Ribosomal_bL9"/>
    <property type="match status" value="1"/>
</dbReference>
<evidence type="ECO:0000259" key="8">
    <source>
        <dbReference type="PROSITE" id="PS00651"/>
    </source>
</evidence>
<dbReference type="Pfam" id="PF03948">
    <property type="entry name" value="Ribosomal_L9_C"/>
    <property type="match status" value="1"/>
</dbReference>
<dbReference type="AlphaFoldDB" id="A0A0G1A8X4"/>
<evidence type="ECO:0000256" key="4">
    <source>
        <dbReference type="ARBA" id="ARBA00022980"/>
    </source>
</evidence>
<keyword evidence="4 7" id="KW-0689">Ribosomal protein</keyword>
<dbReference type="SUPFAM" id="SSF55658">
    <property type="entry name" value="L9 N-domain-like"/>
    <property type="match status" value="1"/>
</dbReference>
<name>A0A0G1A8X4_9BACT</name>
<evidence type="ECO:0000256" key="7">
    <source>
        <dbReference type="HAMAP-Rule" id="MF_00503"/>
    </source>
</evidence>
<dbReference type="Pfam" id="PF01281">
    <property type="entry name" value="Ribosomal_L9_N"/>
    <property type="match status" value="1"/>
</dbReference>
<evidence type="ECO:0000256" key="5">
    <source>
        <dbReference type="ARBA" id="ARBA00023274"/>
    </source>
</evidence>
<dbReference type="InterPro" id="IPR009027">
    <property type="entry name" value="Ribosomal_bL9/RNase_H1_N"/>
</dbReference>
<accession>A0A0G1A8X4</accession>
<evidence type="ECO:0000256" key="6">
    <source>
        <dbReference type="ARBA" id="ARBA00035292"/>
    </source>
</evidence>
<gene>
    <name evidence="7" type="primary">rplI</name>
    <name evidence="9" type="ORF">UV20_C0001G0115</name>
</gene>
<evidence type="ECO:0000256" key="3">
    <source>
        <dbReference type="ARBA" id="ARBA00022884"/>
    </source>
</evidence>
<dbReference type="InterPro" id="IPR020594">
    <property type="entry name" value="Ribosomal_bL9_bac/chp"/>
</dbReference>
<evidence type="ECO:0000313" key="10">
    <source>
        <dbReference type="Proteomes" id="UP000034837"/>
    </source>
</evidence>
<dbReference type="InterPro" id="IPR020070">
    <property type="entry name" value="Ribosomal_bL9_N"/>
</dbReference>
<dbReference type="Gene3D" id="3.40.5.10">
    <property type="entry name" value="Ribosomal protein L9, N-terminal domain"/>
    <property type="match status" value="1"/>
</dbReference>
<dbReference type="InterPro" id="IPR020069">
    <property type="entry name" value="Ribosomal_bL9_C"/>
</dbReference>
<dbReference type="SUPFAM" id="SSF55653">
    <property type="entry name" value="Ribosomal protein L9 C-domain"/>
    <property type="match status" value="1"/>
</dbReference>
<organism evidence="9 10">
    <name type="scientific">Candidatus Magasanikbacteria bacterium GW2011_GWA2_42_32</name>
    <dbReference type="NCBI Taxonomy" id="1619039"/>
    <lineage>
        <taxon>Bacteria</taxon>
        <taxon>Candidatus Magasanikiibacteriota</taxon>
    </lineage>
</organism>
<comment type="function">
    <text evidence="7">Binds to the 23S rRNA.</text>
</comment>
<comment type="similarity">
    <text evidence="1 7">Belongs to the bacterial ribosomal protein bL9 family.</text>
</comment>
<comment type="caution">
    <text evidence="9">The sequence shown here is derived from an EMBL/GenBank/DDBJ whole genome shotgun (WGS) entry which is preliminary data.</text>
</comment>
<keyword evidence="3 7" id="KW-0694">RNA-binding</keyword>
<dbReference type="Proteomes" id="UP000034837">
    <property type="component" value="Unassembled WGS sequence"/>
</dbReference>
<feature type="domain" description="Ribosomal protein L9" evidence="8">
    <location>
        <begin position="13"/>
        <end position="40"/>
    </location>
</feature>
<dbReference type="GO" id="GO:0019843">
    <property type="term" value="F:rRNA binding"/>
    <property type="evidence" value="ECO:0007669"/>
    <property type="project" value="UniProtKB-UniRule"/>
</dbReference>
<keyword evidence="2 7" id="KW-0699">rRNA-binding</keyword>
<dbReference type="GO" id="GO:0006412">
    <property type="term" value="P:translation"/>
    <property type="evidence" value="ECO:0007669"/>
    <property type="project" value="UniProtKB-UniRule"/>
</dbReference>
<dbReference type="GO" id="GO:0003735">
    <property type="term" value="F:structural constituent of ribosome"/>
    <property type="evidence" value="ECO:0007669"/>
    <property type="project" value="InterPro"/>
</dbReference>
<dbReference type="GO" id="GO:1990904">
    <property type="term" value="C:ribonucleoprotein complex"/>
    <property type="evidence" value="ECO:0007669"/>
    <property type="project" value="UniProtKB-KW"/>
</dbReference>
<keyword evidence="5 7" id="KW-0687">Ribonucleoprotein</keyword>